<dbReference type="AlphaFoldDB" id="A0A843V9M1"/>
<proteinExistence type="predicted"/>
<name>A0A843V9M1_COLES</name>
<sequence length="161" mass="18055">MGIYSPMDPRDPLEFGGKKIPAQKPSTKTIHVSQNFRFGKIVELCRHTLHLCRHTMHWLQNGLLGGAVSVDTQSSCVDTTGHWLHNKLLGGIVTVDTQSSCVDTTGHYFLHCLLDAWDVLTPLNMCRHSWLAFMYFALGLSHVSTHYLNCVDTTVIMGIFL</sequence>
<gene>
    <name evidence="1" type="ORF">Taro_023865</name>
</gene>
<protein>
    <submittedName>
        <fullName evidence="1">Uncharacterized protein</fullName>
    </submittedName>
</protein>
<keyword evidence="2" id="KW-1185">Reference proteome</keyword>
<comment type="caution">
    <text evidence="1">The sequence shown here is derived from an EMBL/GenBank/DDBJ whole genome shotgun (WGS) entry which is preliminary data.</text>
</comment>
<evidence type="ECO:0000313" key="1">
    <source>
        <dbReference type="EMBL" id="MQL91257.1"/>
    </source>
</evidence>
<dbReference type="Proteomes" id="UP000652761">
    <property type="component" value="Unassembled WGS sequence"/>
</dbReference>
<reference evidence="1" key="1">
    <citation type="submission" date="2017-07" db="EMBL/GenBank/DDBJ databases">
        <title>Taro Niue Genome Assembly and Annotation.</title>
        <authorList>
            <person name="Atibalentja N."/>
            <person name="Keating K."/>
            <person name="Fields C.J."/>
        </authorList>
    </citation>
    <scope>NUCLEOTIDE SEQUENCE</scope>
    <source>
        <strain evidence="1">Niue_2</strain>
        <tissue evidence="1">Leaf</tissue>
    </source>
</reference>
<evidence type="ECO:0000313" key="2">
    <source>
        <dbReference type="Proteomes" id="UP000652761"/>
    </source>
</evidence>
<dbReference type="EMBL" id="NMUH01001320">
    <property type="protein sequence ID" value="MQL91257.1"/>
    <property type="molecule type" value="Genomic_DNA"/>
</dbReference>
<accession>A0A843V9M1</accession>
<organism evidence="1 2">
    <name type="scientific">Colocasia esculenta</name>
    <name type="common">Wild taro</name>
    <name type="synonym">Arum esculentum</name>
    <dbReference type="NCBI Taxonomy" id="4460"/>
    <lineage>
        <taxon>Eukaryota</taxon>
        <taxon>Viridiplantae</taxon>
        <taxon>Streptophyta</taxon>
        <taxon>Embryophyta</taxon>
        <taxon>Tracheophyta</taxon>
        <taxon>Spermatophyta</taxon>
        <taxon>Magnoliopsida</taxon>
        <taxon>Liliopsida</taxon>
        <taxon>Araceae</taxon>
        <taxon>Aroideae</taxon>
        <taxon>Colocasieae</taxon>
        <taxon>Colocasia</taxon>
    </lineage>
</organism>